<dbReference type="Gene3D" id="3.30.428.10">
    <property type="entry name" value="HIT-like"/>
    <property type="match status" value="1"/>
</dbReference>
<name>A0A3N1UIM4_9BACT</name>
<evidence type="ECO:0000313" key="6">
    <source>
        <dbReference type="EMBL" id="ROQ91112.1"/>
    </source>
</evidence>
<evidence type="ECO:0000259" key="5">
    <source>
        <dbReference type="PROSITE" id="PS51084"/>
    </source>
</evidence>
<reference evidence="6 7" key="1">
    <citation type="submission" date="2018-11" db="EMBL/GenBank/DDBJ databases">
        <title>Genomic Encyclopedia of Type Strains, Phase IV (KMG-IV): sequencing the most valuable type-strain genomes for metagenomic binning, comparative biology and taxonomic classification.</title>
        <authorList>
            <person name="Goeker M."/>
        </authorList>
    </citation>
    <scope>NUCLEOTIDE SEQUENCE [LARGE SCALE GENOMIC DNA]</scope>
    <source>
        <strain evidence="6 7">DSM 22027</strain>
    </source>
</reference>
<dbReference type="SUPFAM" id="SSF54197">
    <property type="entry name" value="HIT-like"/>
    <property type="match status" value="1"/>
</dbReference>
<accession>A0A3N1UIM4</accession>
<feature type="short sequence motif" description="Histidine triad motif" evidence="4">
    <location>
        <begin position="117"/>
        <end position="121"/>
    </location>
</feature>
<evidence type="ECO:0000256" key="3">
    <source>
        <dbReference type="PIRSR" id="PIRSR639383-2"/>
    </source>
</evidence>
<dbReference type="RefSeq" id="WP_123290832.1">
    <property type="nucleotide sequence ID" value="NZ_RJVA01000013.1"/>
</dbReference>
<organism evidence="6 7">
    <name type="scientific">Desulfosoma caldarium</name>
    <dbReference type="NCBI Taxonomy" id="610254"/>
    <lineage>
        <taxon>Bacteria</taxon>
        <taxon>Pseudomonadati</taxon>
        <taxon>Thermodesulfobacteriota</taxon>
        <taxon>Syntrophobacteria</taxon>
        <taxon>Syntrophobacterales</taxon>
        <taxon>Syntrophobacteraceae</taxon>
        <taxon>Desulfosoma</taxon>
    </lineage>
</organism>
<dbReference type="AlphaFoldDB" id="A0A3N1UIM4"/>
<evidence type="ECO:0000256" key="4">
    <source>
        <dbReference type="PROSITE-ProRule" id="PRU00464"/>
    </source>
</evidence>
<evidence type="ECO:0000256" key="1">
    <source>
        <dbReference type="ARBA" id="ARBA00022741"/>
    </source>
</evidence>
<dbReference type="Proteomes" id="UP000276223">
    <property type="component" value="Unassembled WGS sequence"/>
</dbReference>
<proteinExistence type="predicted"/>
<dbReference type="PANTHER" id="PTHR42997:SF1">
    <property type="entry name" value="AP-4-A PHOSPHORYLASE"/>
    <property type="match status" value="1"/>
</dbReference>
<keyword evidence="1" id="KW-0547">Nucleotide-binding</keyword>
<dbReference type="InterPro" id="IPR011146">
    <property type="entry name" value="HIT-like"/>
</dbReference>
<evidence type="ECO:0000256" key="2">
    <source>
        <dbReference type="PIRSR" id="PIRSR639383-1"/>
    </source>
</evidence>
<feature type="binding site" evidence="3">
    <location>
        <position position="121"/>
    </location>
    <ligand>
        <name>substrate</name>
    </ligand>
</feature>
<feature type="active site" description="Tele-AMP-histidine intermediate" evidence="2">
    <location>
        <position position="119"/>
    </location>
</feature>
<sequence>MRNLWAPWRMEYILGKREPYCIFCPEGGGLSDAERLILYRGQWTMVMMNKYPYNNGHLLVAPWRHVAGLEDLTEEEMTDLMKKMKMCVNIVRRLMRPDGFNVGLNLGAAAGAGVESHLHFHVVPRWEGDTNFMTVFADVRSIPEHLRQTYDKLRPHFDKEKAHEAL</sequence>
<dbReference type="EMBL" id="RJVA01000013">
    <property type="protein sequence ID" value="ROQ91112.1"/>
    <property type="molecule type" value="Genomic_DNA"/>
</dbReference>
<gene>
    <name evidence="6" type="ORF">EDC27_2389</name>
</gene>
<evidence type="ECO:0000313" key="7">
    <source>
        <dbReference type="Proteomes" id="UP000276223"/>
    </source>
</evidence>
<dbReference type="InterPro" id="IPR039383">
    <property type="entry name" value="FHIT"/>
</dbReference>
<dbReference type="GO" id="GO:0000166">
    <property type="term" value="F:nucleotide binding"/>
    <property type="evidence" value="ECO:0007669"/>
    <property type="project" value="UniProtKB-KW"/>
</dbReference>
<dbReference type="PROSITE" id="PS51084">
    <property type="entry name" value="HIT_2"/>
    <property type="match status" value="1"/>
</dbReference>
<keyword evidence="6" id="KW-0808">Transferase</keyword>
<feature type="binding site" evidence="3">
    <location>
        <position position="49"/>
    </location>
    <ligand>
        <name>substrate</name>
    </ligand>
</feature>
<dbReference type="CDD" id="cd01275">
    <property type="entry name" value="FHIT"/>
    <property type="match status" value="1"/>
</dbReference>
<dbReference type="GO" id="GO:0016779">
    <property type="term" value="F:nucleotidyltransferase activity"/>
    <property type="evidence" value="ECO:0007669"/>
    <property type="project" value="UniProtKB-KW"/>
</dbReference>
<comment type="caution">
    <text evidence="6">The sequence shown here is derived from an EMBL/GenBank/DDBJ whole genome shotgun (WGS) entry which is preliminary data.</text>
</comment>
<protein>
    <submittedName>
        <fullName evidence="6">ATP adenylyltransferase</fullName>
    </submittedName>
</protein>
<dbReference type="Pfam" id="PF01230">
    <property type="entry name" value="HIT"/>
    <property type="match status" value="1"/>
</dbReference>
<keyword evidence="6" id="KW-0548">Nucleotidyltransferase</keyword>
<dbReference type="InterPro" id="IPR052908">
    <property type="entry name" value="AP-4-A_phosphorylase"/>
</dbReference>
<dbReference type="OrthoDB" id="9784774at2"/>
<dbReference type="PANTHER" id="PTHR42997">
    <property type="entry name" value="HIT FAMILY HYDROLASE"/>
    <property type="match status" value="1"/>
</dbReference>
<keyword evidence="7" id="KW-1185">Reference proteome</keyword>
<dbReference type="InterPro" id="IPR036265">
    <property type="entry name" value="HIT-like_sf"/>
</dbReference>
<feature type="binding site" evidence="3">
    <location>
        <begin position="111"/>
        <end position="114"/>
    </location>
    <ligand>
        <name>substrate</name>
    </ligand>
</feature>
<feature type="domain" description="HIT" evidence="5">
    <location>
        <begin position="22"/>
        <end position="132"/>
    </location>
</feature>